<proteinExistence type="predicted"/>
<dbReference type="EC" id="2.4.1.250" evidence="3"/>
<dbReference type="Pfam" id="PF00534">
    <property type="entry name" value="Glycos_transf_1"/>
    <property type="match status" value="1"/>
</dbReference>
<organism evidence="3 4">
    <name type="scientific">Neolewinella maritima</name>
    <dbReference type="NCBI Taxonomy" id="1383882"/>
    <lineage>
        <taxon>Bacteria</taxon>
        <taxon>Pseudomonadati</taxon>
        <taxon>Bacteroidota</taxon>
        <taxon>Saprospiria</taxon>
        <taxon>Saprospirales</taxon>
        <taxon>Lewinellaceae</taxon>
        <taxon>Neolewinella</taxon>
    </lineage>
</organism>
<dbReference type="CDD" id="cd03808">
    <property type="entry name" value="GT4_CapM-like"/>
    <property type="match status" value="1"/>
</dbReference>
<keyword evidence="3" id="KW-0808">Transferase</keyword>
<dbReference type="InterPro" id="IPR050194">
    <property type="entry name" value="Glycosyltransferase_grp1"/>
</dbReference>
<dbReference type="GO" id="GO:0102710">
    <property type="term" value="F:D-inositol-3-phosphate glycosyltransferase activity"/>
    <property type="evidence" value="ECO:0007669"/>
    <property type="project" value="UniProtKB-EC"/>
</dbReference>
<evidence type="ECO:0000313" key="4">
    <source>
        <dbReference type="Proteomes" id="UP000837803"/>
    </source>
</evidence>
<evidence type="ECO:0000259" key="2">
    <source>
        <dbReference type="Pfam" id="PF13579"/>
    </source>
</evidence>
<reference evidence="3" key="1">
    <citation type="submission" date="2021-12" db="EMBL/GenBank/DDBJ databases">
        <authorList>
            <person name="Rodrigo-Torres L."/>
            <person name="Arahal R. D."/>
            <person name="Lucena T."/>
        </authorList>
    </citation>
    <scope>NUCLEOTIDE SEQUENCE</scope>
    <source>
        <strain evidence="3">CECT 8419</strain>
    </source>
</reference>
<comment type="caution">
    <text evidence="3">The sequence shown here is derived from an EMBL/GenBank/DDBJ whole genome shotgun (WGS) entry which is preliminary data.</text>
</comment>
<protein>
    <submittedName>
        <fullName evidence="3">D-inositol-3-phosphate glycosyltransferase</fullName>
        <ecNumber evidence="3">2.4.1.250</ecNumber>
    </submittedName>
</protein>
<evidence type="ECO:0000313" key="3">
    <source>
        <dbReference type="EMBL" id="CAH0998975.1"/>
    </source>
</evidence>
<dbReference type="InterPro" id="IPR028098">
    <property type="entry name" value="Glyco_trans_4-like_N"/>
</dbReference>
<name>A0ABM9AXI5_9BACT</name>
<dbReference type="PANTHER" id="PTHR45947:SF3">
    <property type="entry name" value="SULFOQUINOVOSYL TRANSFERASE SQD2"/>
    <property type="match status" value="1"/>
</dbReference>
<dbReference type="Pfam" id="PF13579">
    <property type="entry name" value="Glyco_trans_4_4"/>
    <property type="match status" value="1"/>
</dbReference>
<sequence length="365" mass="40370">MAAAGMDVLLGSADGPERPLVLEAEGCKHVIIPFTRAITPVQDLNCLRVLVQLMREYRPDIVHTHTPKAGLLGMLAAKLAGVPIRIHTIAGLPFMTATGRKRQLLIAMEKLTYAAAQHVWPNSDSIMSYMQTHQLCPERKLSMIGQGSTNGIDLEVFSPAAVRTAARTAAEHLLDYRADANYLMAVGRVVRDKGIPEVLTAFRQLKEDFPDLRLVLIGPIERERPEETLGEEDLRTIAEDRSIIHIEWTDDVAAFLDLADVLVHASHREGFPNVPLQAGAMKCPIVCSAIPGNIDIVSNGETGLSFPVGDTQALRICLQEALTNRPRMRHMAEALRHKVETQFDRRVIHGLILDRYRALLTAKGR</sequence>
<dbReference type="PANTHER" id="PTHR45947">
    <property type="entry name" value="SULFOQUINOVOSYL TRANSFERASE SQD2"/>
    <property type="match status" value="1"/>
</dbReference>
<dbReference type="RefSeq" id="WP_238749175.1">
    <property type="nucleotide sequence ID" value="NZ_CAKLPZ010000001.1"/>
</dbReference>
<feature type="domain" description="Glycosyltransferase subfamily 4-like N-terminal" evidence="2">
    <location>
        <begin position="1"/>
        <end position="144"/>
    </location>
</feature>
<feature type="domain" description="Glycosyl transferase family 1" evidence="1">
    <location>
        <begin position="179"/>
        <end position="336"/>
    </location>
</feature>
<dbReference type="Proteomes" id="UP000837803">
    <property type="component" value="Unassembled WGS sequence"/>
</dbReference>
<dbReference type="Gene3D" id="3.40.50.2000">
    <property type="entry name" value="Glycogen Phosphorylase B"/>
    <property type="match status" value="2"/>
</dbReference>
<gene>
    <name evidence="3" type="primary">mshA_1</name>
    <name evidence="3" type="ORF">LEM8419_00270</name>
</gene>
<keyword evidence="3" id="KW-0328">Glycosyltransferase</keyword>
<dbReference type="EMBL" id="CAKLPZ010000001">
    <property type="protein sequence ID" value="CAH0998975.1"/>
    <property type="molecule type" value="Genomic_DNA"/>
</dbReference>
<keyword evidence="4" id="KW-1185">Reference proteome</keyword>
<dbReference type="InterPro" id="IPR001296">
    <property type="entry name" value="Glyco_trans_1"/>
</dbReference>
<accession>A0ABM9AXI5</accession>
<dbReference type="SUPFAM" id="SSF53756">
    <property type="entry name" value="UDP-Glycosyltransferase/glycogen phosphorylase"/>
    <property type="match status" value="1"/>
</dbReference>
<evidence type="ECO:0000259" key="1">
    <source>
        <dbReference type="Pfam" id="PF00534"/>
    </source>
</evidence>